<reference evidence="3" key="1">
    <citation type="submission" date="2015-05" db="EMBL/GenBank/DDBJ databases">
        <authorList>
            <person name="Fogelqvist Johan"/>
        </authorList>
    </citation>
    <scope>NUCLEOTIDE SEQUENCE [LARGE SCALE GENOMIC DNA]</scope>
</reference>
<feature type="region of interest" description="Disordered" evidence="1">
    <location>
        <begin position="124"/>
        <end position="143"/>
    </location>
</feature>
<dbReference type="EMBL" id="CVQI01032829">
    <property type="protein sequence ID" value="CRK42536.1"/>
    <property type="molecule type" value="Genomic_DNA"/>
</dbReference>
<name>A0A0G4N7D1_VERLO</name>
<protein>
    <submittedName>
        <fullName evidence="2">Uncharacterized protein</fullName>
    </submittedName>
</protein>
<accession>A0A0G4N7D1</accession>
<feature type="region of interest" description="Disordered" evidence="1">
    <location>
        <begin position="391"/>
        <end position="415"/>
    </location>
</feature>
<dbReference type="Proteomes" id="UP000045706">
    <property type="component" value="Unassembled WGS sequence"/>
</dbReference>
<dbReference type="AlphaFoldDB" id="A0A0G4N7D1"/>
<proteinExistence type="predicted"/>
<sequence>MSIKQKVQLGIIIGGEKRLEFARLNRQSTSISTCDPEQLNCAFTICGFGPTDRALNIDPTFETNRAAERVKLTPDELQTQPFGEYTFANLYPDTNPTVGAQVLVKHLCERAPFIVAASKRAQAASGTRNSHTHRVPGQPSEGRALDGLMDIERTLKLGRQRGTGFRALLESSKSFGYHFLDAKWINFRIPKSIEPLNEFGRELGSEVCDRNLRMVPEIVLRPGCRGGIKVIEVEIDAIPWLVIEIRMNLAEVRGAAPKELDPMPTTELRIAAPREKVSTMPIPEMGQVAREKSLRLNFCRDGVPLFLISRQAPLPAQSNTKGDFFHAANIPGLREEEGNKATELFWKRFDDSADSDRRTWAQVQHYMAMGYCVVDMEIEAPWAMVAGTKTRMLPPPPPPPFCSNSGKRPGRPKKT</sequence>
<organism evidence="2 3">
    <name type="scientific">Verticillium longisporum</name>
    <name type="common">Verticillium dahliae var. longisporum</name>
    <dbReference type="NCBI Taxonomy" id="100787"/>
    <lineage>
        <taxon>Eukaryota</taxon>
        <taxon>Fungi</taxon>
        <taxon>Dikarya</taxon>
        <taxon>Ascomycota</taxon>
        <taxon>Pezizomycotina</taxon>
        <taxon>Sordariomycetes</taxon>
        <taxon>Hypocreomycetidae</taxon>
        <taxon>Glomerellales</taxon>
        <taxon>Plectosphaerellaceae</taxon>
        <taxon>Verticillium</taxon>
    </lineage>
</organism>
<evidence type="ECO:0000313" key="3">
    <source>
        <dbReference type="Proteomes" id="UP000045706"/>
    </source>
</evidence>
<evidence type="ECO:0000313" key="2">
    <source>
        <dbReference type="EMBL" id="CRK42536.1"/>
    </source>
</evidence>
<gene>
    <name evidence="2" type="ORF">BN1723_005342</name>
</gene>
<evidence type="ECO:0000256" key="1">
    <source>
        <dbReference type="SAM" id="MobiDB-lite"/>
    </source>
</evidence>